<evidence type="ECO:0000259" key="5">
    <source>
        <dbReference type="PROSITE" id="PS50948"/>
    </source>
</evidence>
<feature type="domain" description="Apple" evidence="5">
    <location>
        <begin position="364"/>
        <end position="442"/>
    </location>
</feature>
<dbReference type="InterPro" id="IPR003609">
    <property type="entry name" value="Pan_app"/>
</dbReference>
<organism evidence="6">
    <name type="scientific">Daucus carota subsp. sativus</name>
    <name type="common">Carrot</name>
    <dbReference type="NCBI Taxonomy" id="79200"/>
    <lineage>
        <taxon>Eukaryota</taxon>
        <taxon>Viridiplantae</taxon>
        <taxon>Streptophyta</taxon>
        <taxon>Embryophyta</taxon>
        <taxon>Tracheophyta</taxon>
        <taxon>Spermatophyta</taxon>
        <taxon>Magnoliopsida</taxon>
        <taxon>eudicotyledons</taxon>
        <taxon>Gunneridae</taxon>
        <taxon>Pentapetalae</taxon>
        <taxon>asterids</taxon>
        <taxon>campanulids</taxon>
        <taxon>Apiales</taxon>
        <taxon>Apiaceae</taxon>
        <taxon>Apioideae</taxon>
        <taxon>Scandiceae</taxon>
        <taxon>Daucinae</taxon>
        <taxon>Daucus</taxon>
        <taxon>Daucus sect. Daucus</taxon>
    </lineage>
</organism>
<keyword evidence="1 3" id="KW-0732">Signal</keyword>
<dbReference type="EMBL" id="LNRQ01000008">
    <property type="protein sequence ID" value="KZM84581.1"/>
    <property type="molecule type" value="Genomic_DNA"/>
</dbReference>
<dbReference type="PANTHER" id="PTHR32444:SF10">
    <property type="entry name" value="CURCULIN-LIKE (MANNOSE-BINDING) LECTIN FAMILY PROTEIN-RELATED"/>
    <property type="match status" value="1"/>
</dbReference>
<evidence type="ECO:0000256" key="3">
    <source>
        <dbReference type="SAM" id="SignalP"/>
    </source>
</evidence>
<dbReference type="PANTHER" id="PTHR32444">
    <property type="entry name" value="BULB-TYPE LECTIN DOMAIN-CONTAINING PROTEIN"/>
    <property type="match status" value="1"/>
</dbReference>
<dbReference type="InterPro" id="IPR035446">
    <property type="entry name" value="SLSG/EP1"/>
</dbReference>
<feature type="domain" description="Bulb-type lectin" evidence="4">
    <location>
        <begin position="40"/>
        <end position="161"/>
    </location>
</feature>
<dbReference type="OrthoDB" id="1884773at2759"/>
<reference evidence="7" key="2">
    <citation type="submission" date="2022-03" db="EMBL/GenBank/DDBJ databases">
        <title>Draft title - Genomic analysis of global carrot germplasm unveils the trajectory of domestication and the origin of high carotenoid orange carrot.</title>
        <authorList>
            <person name="Iorizzo M."/>
            <person name="Ellison S."/>
            <person name="Senalik D."/>
            <person name="Macko-Podgorni A."/>
            <person name="Grzebelus D."/>
            <person name="Bostan H."/>
            <person name="Rolling W."/>
            <person name="Curaba J."/>
            <person name="Simon P."/>
        </authorList>
    </citation>
    <scope>NUCLEOTIDE SEQUENCE</scope>
    <source>
        <tissue evidence="7">Leaf</tissue>
    </source>
</reference>
<dbReference type="AlphaFoldDB" id="A0A175YN69"/>
<dbReference type="PROSITE" id="PS50927">
    <property type="entry name" value="BULB_LECTIN"/>
    <property type="match status" value="1"/>
</dbReference>
<keyword evidence="2" id="KW-0325">Glycoprotein</keyword>
<dbReference type="InterPro" id="IPR036426">
    <property type="entry name" value="Bulb-type_lectin_dom_sf"/>
</dbReference>
<protein>
    <recommendedName>
        <fullName evidence="9">Bulb-type lectin domain-containing protein</fullName>
    </recommendedName>
</protein>
<sequence>MTSSILSFPILISVIFVISISSAQAVVPANATFKYTNEGELGEYIVEYDASYRTLPIARFPFQFCFYNTTPTAFILGLRMGNRRSESTMRWVWDANRAKPVREKATLTFGTDGNLVLADVDGTVAWETGTANKDVVRLELLTNGNLVLIDSKGKFVWQSFDHPTDTLLVGQSLVSSGANKIVSRLSDVEASNGPYSYVMEKSQLSLYYKPANVKTPILYDQTVFGTGKDTLTKIQFTIDPFTNIESDTVWANEFHLESFMNNSTESSGSAVLSRAKYNTTYSMLRVDSDGNLRVYTYEEHVDYGAWEVTYVLFDRDQGRESECKLPQRCGALGVCSDDQCVACPTANGLAGWSKSCAPPVLPACGKGAIDYYKVAGVEHFTNGVTSGTPRSTLADCRKKCDSDCKCVGFFYREESSTCLLASVLGALNQVANASHVAYIKMSK</sequence>
<accession>A0A175YN69</accession>
<keyword evidence="8" id="KW-1185">Reference proteome</keyword>
<dbReference type="Pfam" id="PF01453">
    <property type="entry name" value="B_lectin"/>
    <property type="match status" value="1"/>
</dbReference>
<evidence type="ECO:0008006" key="9">
    <source>
        <dbReference type="Google" id="ProtNLM"/>
    </source>
</evidence>
<dbReference type="Gene3D" id="2.90.10.10">
    <property type="entry name" value="Bulb-type lectin domain"/>
    <property type="match status" value="1"/>
</dbReference>
<gene>
    <name evidence="6" type="ORF">DCAR_027997</name>
    <name evidence="7" type="ORF">DCAR_0831435</name>
</gene>
<evidence type="ECO:0000313" key="6">
    <source>
        <dbReference type="EMBL" id="KZM84581.1"/>
    </source>
</evidence>
<dbReference type="Proteomes" id="UP000077755">
    <property type="component" value="Chromosome 8"/>
</dbReference>
<dbReference type="KEGG" id="dcr:108197279"/>
<proteinExistence type="predicted"/>
<reference evidence="6" key="1">
    <citation type="journal article" date="2016" name="Nat. Genet.">
        <title>A high-quality carrot genome assembly provides new insights into carotenoid accumulation and asterid genome evolution.</title>
        <authorList>
            <person name="Iorizzo M."/>
            <person name="Ellison S."/>
            <person name="Senalik D."/>
            <person name="Zeng P."/>
            <person name="Satapoomin P."/>
            <person name="Huang J."/>
            <person name="Bowman M."/>
            <person name="Iovene M."/>
            <person name="Sanseverino W."/>
            <person name="Cavagnaro P."/>
            <person name="Yildiz M."/>
            <person name="Macko-Podgorni A."/>
            <person name="Moranska E."/>
            <person name="Grzebelus E."/>
            <person name="Grzebelus D."/>
            <person name="Ashrafi H."/>
            <person name="Zheng Z."/>
            <person name="Cheng S."/>
            <person name="Spooner D."/>
            <person name="Van Deynze A."/>
            <person name="Simon P."/>
        </authorList>
    </citation>
    <scope>NUCLEOTIDE SEQUENCE [LARGE SCALE GENOMIC DNA]</scope>
    <source>
        <tissue evidence="6">Leaf</tissue>
    </source>
</reference>
<dbReference type="PROSITE" id="PS50948">
    <property type="entry name" value="PAN"/>
    <property type="match status" value="1"/>
</dbReference>
<dbReference type="Gramene" id="KZM84581">
    <property type="protein sequence ID" value="KZM84581"/>
    <property type="gene ID" value="DCAR_027997"/>
</dbReference>
<dbReference type="EMBL" id="CP093350">
    <property type="protein sequence ID" value="WOH11939.1"/>
    <property type="molecule type" value="Genomic_DNA"/>
</dbReference>
<feature type="signal peptide" evidence="3">
    <location>
        <begin position="1"/>
        <end position="25"/>
    </location>
</feature>
<dbReference type="SMART" id="SM00108">
    <property type="entry name" value="B_lectin"/>
    <property type="match status" value="1"/>
</dbReference>
<evidence type="ECO:0000256" key="1">
    <source>
        <dbReference type="ARBA" id="ARBA00022729"/>
    </source>
</evidence>
<dbReference type="STRING" id="79200.A0A175YN69"/>
<feature type="chain" id="PRO_5008044803" description="Bulb-type lectin domain-containing protein" evidence="3">
    <location>
        <begin position="26"/>
        <end position="443"/>
    </location>
</feature>
<dbReference type="PIRSF" id="PIRSF002686">
    <property type="entry name" value="SLG"/>
    <property type="match status" value="1"/>
</dbReference>
<evidence type="ECO:0000313" key="8">
    <source>
        <dbReference type="Proteomes" id="UP000077755"/>
    </source>
</evidence>
<dbReference type="InterPro" id="IPR001480">
    <property type="entry name" value="Bulb-type_lectin_dom"/>
</dbReference>
<dbReference type="SUPFAM" id="SSF51110">
    <property type="entry name" value="alpha-D-mannose-specific plant lectins"/>
    <property type="match status" value="1"/>
</dbReference>
<evidence type="ECO:0000313" key="7">
    <source>
        <dbReference type="EMBL" id="WOH11939.1"/>
    </source>
</evidence>
<dbReference type="OMA" id="GICDDNQ"/>
<evidence type="ECO:0000256" key="2">
    <source>
        <dbReference type="ARBA" id="ARBA00023180"/>
    </source>
</evidence>
<name>A0A175YN69_DAUCS</name>
<evidence type="ECO:0000259" key="4">
    <source>
        <dbReference type="PROSITE" id="PS50927"/>
    </source>
</evidence>
<dbReference type="CDD" id="cd00028">
    <property type="entry name" value="B_lectin"/>
    <property type="match status" value="1"/>
</dbReference>